<dbReference type="Gene3D" id="2.60.40.3650">
    <property type="match status" value="1"/>
</dbReference>
<feature type="domain" description="Peptidase M61 N-terminal" evidence="1">
    <location>
        <begin position="26"/>
        <end position="172"/>
    </location>
</feature>
<gene>
    <name evidence="2" type="ORF">EW142_03085</name>
</gene>
<reference evidence="2 3" key="1">
    <citation type="submission" date="2019-02" db="EMBL/GenBank/DDBJ databases">
        <title>Draft genome sequence of Muricauda sp. 176CP4-71.</title>
        <authorList>
            <person name="Park J.-S."/>
        </authorList>
    </citation>
    <scope>NUCLEOTIDE SEQUENCE [LARGE SCALE GENOMIC DNA]</scope>
    <source>
        <strain evidence="2 3">176CP4-71</strain>
    </source>
</reference>
<dbReference type="SUPFAM" id="SSF55486">
    <property type="entry name" value="Metalloproteases ('zincins'), catalytic domain"/>
    <property type="match status" value="1"/>
</dbReference>
<dbReference type="Proteomes" id="UP000291981">
    <property type="component" value="Unassembled WGS sequence"/>
</dbReference>
<dbReference type="AlphaFoldDB" id="A0A4Q8QHN4"/>
<dbReference type="InterPro" id="IPR040756">
    <property type="entry name" value="Peptidase_M61_N"/>
</dbReference>
<dbReference type="InterPro" id="IPR027268">
    <property type="entry name" value="Peptidase_M4/M1_CTD_sf"/>
</dbReference>
<comment type="caution">
    <text evidence="2">The sequence shown here is derived from an EMBL/GenBank/DDBJ whole genome shotgun (WGS) entry which is preliminary data.</text>
</comment>
<dbReference type="Gene3D" id="1.10.390.10">
    <property type="entry name" value="Neutral Protease Domain 2"/>
    <property type="match status" value="1"/>
</dbReference>
<protein>
    <recommendedName>
        <fullName evidence="1">Peptidase M61 N-terminal domain-containing protein</fullName>
    </recommendedName>
</protein>
<accession>A0A4Q8QHN4</accession>
<evidence type="ECO:0000313" key="3">
    <source>
        <dbReference type="Proteomes" id="UP000291981"/>
    </source>
</evidence>
<evidence type="ECO:0000313" key="2">
    <source>
        <dbReference type="EMBL" id="TAI48798.1"/>
    </source>
</evidence>
<dbReference type="Pfam" id="PF17899">
    <property type="entry name" value="Peptidase_M61_N"/>
    <property type="match status" value="1"/>
</dbReference>
<name>A0A4Q8QHN4_9FLAO</name>
<proteinExistence type="predicted"/>
<dbReference type="EMBL" id="SGIU01000001">
    <property type="protein sequence ID" value="TAI48798.1"/>
    <property type="molecule type" value="Genomic_DNA"/>
</dbReference>
<dbReference type="OrthoDB" id="9778516at2"/>
<evidence type="ECO:0000259" key="1">
    <source>
        <dbReference type="Pfam" id="PF17899"/>
    </source>
</evidence>
<dbReference type="RefSeq" id="WP_130609499.1">
    <property type="nucleotide sequence ID" value="NZ_SGIU01000001.1"/>
</dbReference>
<organism evidence="2 3">
    <name type="scientific">Flagellimonas allohymeniacidonis</name>
    <dbReference type="NCBI Taxonomy" id="2517819"/>
    <lineage>
        <taxon>Bacteria</taxon>
        <taxon>Pseudomonadati</taxon>
        <taxon>Bacteroidota</taxon>
        <taxon>Flavobacteriia</taxon>
        <taxon>Flavobacteriales</taxon>
        <taxon>Flavobacteriaceae</taxon>
        <taxon>Flagellimonas</taxon>
    </lineage>
</organism>
<sequence length="482" mass="54741">MKISFKLFLLMMFIMGIIKAKAQHQYQVVVENPNTIRVNATLLVQGKELHLPIMSADNLPDGPAALIKNIQLTDSNGNQVKVESSKNNGNYFTWQMEKTATKLNLQYEIDMKHDQYKWPFGVEEISYRTEEGFMIVGRYLFIVPNFGEEDRYAVDFELPKAWSVSSPWSTDSTFHFSELSGSELRDNVLFVGTHREEAVTVGPTTLRLVLGPSLQEDKATILSYLRPNMEAIGTLFGSAPKSSYLVVMQEGPIAGGAFNQSYSMLVEKPINKASSALWGHGMIHETFHLWNGRGLVPETQMEWFKEGVTEYLSIQIQSKTKSLPRKNVEKKLENAYRRYFLATMMGQSSSLQEAGNNKHQNRMKIYGLGTFFAFILDIEIRHANQNSKGLDEVMRLMYQEMAIKEERYTLEDVKRYVNIVAGKNLDTLFESYVTGTKPLNVNMHLKKGGMLLSTMFDEAYLDSDPQSSSFGKSIQNAVLGWN</sequence>
<keyword evidence="3" id="KW-1185">Reference proteome</keyword>